<evidence type="ECO:0000313" key="3">
    <source>
        <dbReference type="EMBL" id="QDY68340.1"/>
    </source>
</evidence>
<accession>A0A5B8J276</accession>
<evidence type="ECO:0000313" key="4">
    <source>
        <dbReference type="Proteomes" id="UP000318483"/>
    </source>
</evidence>
<reference evidence="3 4" key="1">
    <citation type="submission" date="2019-07" db="EMBL/GenBank/DDBJ databases">
        <title>Litoreibacter alkalisoli sp. nov., isolated from saline-alkaline soil.</title>
        <authorList>
            <person name="Wang S."/>
            <person name="Xu L."/>
            <person name="Xing Y.-T."/>
            <person name="Sun J.-Q."/>
        </authorList>
    </citation>
    <scope>NUCLEOTIDE SEQUENCE [LARGE SCALE GENOMIC DNA]</scope>
    <source>
        <strain evidence="3 4">LN3S51</strain>
    </source>
</reference>
<evidence type="ECO:0000259" key="2">
    <source>
        <dbReference type="PROSITE" id="PS51819"/>
    </source>
</evidence>
<dbReference type="Pfam" id="PF18029">
    <property type="entry name" value="Glyoxalase_6"/>
    <property type="match status" value="1"/>
</dbReference>
<organism evidence="3 4">
    <name type="scientific">Qingshengfaniella alkalisoli</name>
    <dbReference type="NCBI Taxonomy" id="2599296"/>
    <lineage>
        <taxon>Bacteria</taxon>
        <taxon>Pseudomonadati</taxon>
        <taxon>Pseudomonadota</taxon>
        <taxon>Alphaproteobacteria</taxon>
        <taxon>Rhodobacterales</taxon>
        <taxon>Paracoccaceae</taxon>
        <taxon>Qingshengfaniella</taxon>
    </lineage>
</organism>
<protein>
    <submittedName>
        <fullName evidence="3">VOC family protein</fullName>
    </submittedName>
</protein>
<dbReference type="KEGG" id="lit:FPZ52_01020"/>
<dbReference type="Proteomes" id="UP000318483">
    <property type="component" value="Chromosome"/>
</dbReference>
<feature type="domain" description="VOC" evidence="2">
    <location>
        <begin position="6"/>
        <end position="114"/>
    </location>
</feature>
<dbReference type="OrthoDB" id="9799428at2"/>
<dbReference type="InterPro" id="IPR029068">
    <property type="entry name" value="Glyas_Bleomycin-R_OHBP_Dase"/>
</dbReference>
<dbReference type="InterPro" id="IPR041581">
    <property type="entry name" value="Glyoxalase_6"/>
</dbReference>
<evidence type="ECO:0000256" key="1">
    <source>
        <dbReference type="SAM" id="MobiDB-lite"/>
    </source>
</evidence>
<keyword evidence="4" id="KW-1185">Reference proteome</keyword>
<feature type="region of interest" description="Disordered" evidence="1">
    <location>
        <begin position="98"/>
        <end position="121"/>
    </location>
</feature>
<gene>
    <name evidence="3" type="ORF">FPZ52_01020</name>
</gene>
<dbReference type="Gene3D" id="3.10.180.10">
    <property type="entry name" value="2,3-Dihydroxybiphenyl 1,2-Dioxygenase, domain 1"/>
    <property type="match status" value="1"/>
</dbReference>
<dbReference type="EMBL" id="CP042261">
    <property type="protein sequence ID" value="QDY68340.1"/>
    <property type="molecule type" value="Genomic_DNA"/>
</dbReference>
<dbReference type="PROSITE" id="PS51819">
    <property type="entry name" value="VOC"/>
    <property type="match status" value="1"/>
</dbReference>
<sequence length="121" mass="13410">MARAVGIGGLFFRSDNPEKLGDWYRTYLGVDLSAGAWAQQAGPTVFAPFARESDYFPSDRQWMVNFRVNDLTTLIAALTEAGIEVETRLDWDSEIGRFGQRGDPEGNPVELWEPAAPAKGE</sequence>
<proteinExistence type="predicted"/>
<dbReference type="AlphaFoldDB" id="A0A5B8J276"/>
<dbReference type="InterPro" id="IPR037523">
    <property type="entry name" value="VOC_core"/>
</dbReference>
<name>A0A5B8J276_9RHOB</name>
<dbReference type="SUPFAM" id="SSF54593">
    <property type="entry name" value="Glyoxalase/Bleomycin resistance protein/Dihydroxybiphenyl dioxygenase"/>
    <property type="match status" value="1"/>
</dbReference>
<dbReference type="RefSeq" id="WP_146362871.1">
    <property type="nucleotide sequence ID" value="NZ_CP042261.1"/>
</dbReference>